<proteinExistence type="inferred from homology"/>
<comment type="function">
    <text evidence="4">Subunit of the V1 complex of vacuolar(H+)-ATPase (V-ATPase), a multisubunit enzyme composed of a peripheral complex (V1) that hydrolyzes ATP and a membrane integral complex (V0) that translocates protons. V-ATPase is responsible for acidifying and maintaining the pH of intracellular compartments and in some cell types, is targeted to the plasma membrane, where it is responsible for acidifying the extracellular environment.</text>
</comment>
<evidence type="ECO:0000313" key="7">
    <source>
        <dbReference type="EMBL" id="JAQ15126.1"/>
    </source>
</evidence>
<dbReference type="NCBIfam" id="TIGR00309">
    <property type="entry name" value="V_ATPase_subD"/>
    <property type="match status" value="1"/>
</dbReference>
<evidence type="ECO:0000256" key="5">
    <source>
        <dbReference type="SAM" id="MobiDB-lite"/>
    </source>
</evidence>
<feature type="region of interest" description="Disordered" evidence="5">
    <location>
        <begin position="133"/>
        <end position="213"/>
    </location>
</feature>
<keyword evidence="2" id="KW-0813">Transport</keyword>
<keyword evidence="3" id="KW-0406">Ion transport</keyword>
<dbReference type="Gene3D" id="1.10.287.3240">
    <property type="match status" value="1"/>
</dbReference>
<sequence length="213" mass="23158">MEATCLIETSIFNVAGVKIPKFSRYDETSLDTDGSTALIGLTRGGEAVQQCKAAYSSALQSVIRLATLQVSLTALDEAIRITNRRVNALEFIIIPQLENTVRYVISELHELEREDTFRIKKVKDVRARQAAVQAEEDSRLLEEKERRSIDAAHHPSTKLSKSTTTQRVLLTTGLIDTPEEEAATKSTTAGGGGSSTTTTTIATGDLDVGDIFS</sequence>
<evidence type="ECO:0000313" key="6">
    <source>
        <dbReference type="EMBL" id="JAG35561.1"/>
    </source>
</evidence>
<dbReference type="GO" id="GO:0046961">
    <property type="term" value="F:proton-transporting ATPase activity, rotational mechanism"/>
    <property type="evidence" value="ECO:0007669"/>
    <property type="project" value="InterPro"/>
</dbReference>
<reference evidence="7" key="3">
    <citation type="journal article" date="2016" name="Gigascience">
        <title>De novo construction of an expanded transcriptome assembly for the western tarnished plant bug, Lygus hesperus.</title>
        <authorList>
            <person name="Tassone E.E."/>
            <person name="Geib S.M."/>
            <person name="Hall B."/>
            <person name="Fabrick J.A."/>
            <person name="Brent C.S."/>
            <person name="Hull J.J."/>
        </authorList>
    </citation>
    <scope>NUCLEOTIDE SEQUENCE</scope>
</reference>
<evidence type="ECO:0000256" key="1">
    <source>
        <dbReference type="ARBA" id="ARBA00005850"/>
    </source>
</evidence>
<feature type="compositionally biased region" description="Basic and acidic residues" evidence="5">
    <location>
        <begin position="136"/>
        <end position="153"/>
    </location>
</feature>
<name>A0A0A9YVC9_LYGHE</name>
<organism evidence="6">
    <name type="scientific">Lygus hesperus</name>
    <name type="common">Western plant bug</name>
    <dbReference type="NCBI Taxonomy" id="30085"/>
    <lineage>
        <taxon>Eukaryota</taxon>
        <taxon>Metazoa</taxon>
        <taxon>Ecdysozoa</taxon>
        <taxon>Arthropoda</taxon>
        <taxon>Hexapoda</taxon>
        <taxon>Insecta</taxon>
        <taxon>Pterygota</taxon>
        <taxon>Neoptera</taxon>
        <taxon>Paraneoptera</taxon>
        <taxon>Hemiptera</taxon>
        <taxon>Heteroptera</taxon>
        <taxon>Panheteroptera</taxon>
        <taxon>Cimicomorpha</taxon>
        <taxon>Miridae</taxon>
        <taxon>Mirini</taxon>
        <taxon>Lygus</taxon>
    </lineage>
</organism>
<reference evidence="6" key="2">
    <citation type="submission" date="2014-07" db="EMBL/GenBank/DDBJ databases">
        <authorList>
            <person name="Hull J."/>
        </authorList>
    </citation>
    <scope>NUCLEOTIDE SEQUENCE</scope>
</reference>
<dbReference type="EMBL" id="GDHC01003503">
    <property type="protein sequence ID" value="JAQ15126.1"/>
    <property type="molecule type" value="Transcribed_RNA"/>
</dbReference>
<reference evidence="6" key="1">
    <citation type="journal article" date="2014" name="PLoS ONE">
        <title>Transcriptome-Based Identification of ABC Transporters in the Western Tarnished Plant Bug Lygus hesperus.</title>
        <authorList>
            <person name="Hull J.J."/>
            <person name="Chaney K."/>
            <person name="Geib S.M."/>
            <person name="Fabrick J.A."/>
            <person name="Brent C.S."/>
            <person name="Walsh D."/>
            <person name="Lavine L.C."/>
        </authorList>
    </citation>
    <scope>NUCLEOTIDE SEQUENCE</scope>
</reference>
<dbReference type="PANTHER" id="PTHR11671">
    <property type="entry name" value="V-TYPE ATP SYNTHASE SUBUNIT D"/>
    <property type="match status" value="1"/>
</dbReference>
<evidence type="ECO:0000256" key="2">
    <source>
        <dbReference type="ARBA" id="ARBA00022448"/>
    </source>
</evidence>
<dbReference type="Pfam" id="PF01813">
    <property type="entry name" value="ATP-synt_D"/>
    <property type="match status" value="1"/>
</dbReference>
<evidence type="ECO:0000256" key="4">
    <source>
        <dbReference type="ARBA" id="ARBA00045737"/>
    </source>
</evidence>
<accession>A0A0A9YVC9</accession>
<dbReference type="EMBL" id="GBHO01008043">
    <property type="protein sequence ID" value="JAG35561.1"/>
    <property type="molecule type" value="Transcribed_RNA"/>
</dbReference>
<dbReference type="InterPro" id="IPR002699">
    <property type="entry name" value="V_ATPase_D"/>
</dbReference>
<comment type="similarity">
    <text evidence="1">Belongs to the V-ATPase D subunit family.</text>
</comment>
<gene>
    <name evidence="6" type="primary">VHA-D</name>
    <name evidence="6" type="ORF">CM83_7109</name>
    <name evidence="7" type="ORF">g.95157</name>
</gene>
<evidence type="ECO:0000256" key="3">
    <source>
        <dbReference type="ARBA" id="ARBA00023065"/>
    </source>
</evidence>
<protein>
    <submittedName>
        <fullName evidence="6">V-type proton ATPase subunit D</fullName>
    </submittedName>
</protein>
<dbReference type="AlphaFoldDB" id="A0A0A9YVC9"/>
<feature type="compositionally biased region" description="Low complexity" evidence="5">
    <location>
        <begin position="195"/>
        <end position="204"/>
    </location>
</feature>
<feature type="compositionally biased region" description="Polar residues" evidence="5">
    <location>
        <begin position="157"/>
        <end position="169"/>
    </location>
</feature>